<dbReference type="HOGENOM" id="CLU_3223404_0_0_12"/>
<protein>
    <submittedName>
        <fullName evidence="1">Uncharacterized protein</fullName>
    </submittedName>
</protein>
<accession>Q73P05</accession>
<dbReference type="AlphaFoldDB" id="Q73P05"/>
<keyword evidence="2" id="KW-1185">Reference proteome</keyword>
<evidence type="ECO:0000313" key="2">
    <source>
        <dbReference type="Proteomes" id="UP000008212"/>
    </source>
</evidence>
<dbReference type="Proteomes" id="UP000008212">
    <property type="component" value="Chromosome"/>
</dbReference>
<sequence>MIVKMNTRKISFIHLNSLFFARQYIVYHIFTKKGSFLAIFIKKI</sequence>
<reference evidence="1 2" key="1">
    <citation type="journal article" date="2004" name="Proc. Natl. Acad. Sci. U.S.A.">
        <title>Comparison of the genome of the oral pathogen Treponema denticola with other spirochete genomes.</title>
        <authorList>
            <person name="Seshadri R."/>
            <person name="Myers G.S."/>
            <person name="Tettelin H."/>
            <person name="Eisen J.A."/>
            <person name="Heidelberg J.F."/>
            <person name="Dodson R.J."/>
            <person name="Davidsen T.M."/>
            <person name="DeBoy R.T."/>
            <person name="Fouts D.E."/>
            <person name="Haft D.H."/>
            <person name="Selengut J."/>
            <person name="Ren Q."/>
            <person name="Brinkac L.M."/>
            <person name="Madupu R."/>
            <person name="Kolonay J."/>
            <person name="Durkin S.A."/>
            <person name="Daugherty S.C."/>
            <person name="Shetty J."/>
            <person name="Shvartsbeyn A."/>
            <person name="Gebregeorgis E."/>
            <person name="Geer K."/>
            <person name="Tsegaye G."/>
            <person name="Malek J."/>
            <person name="Ayodeji B."/>
            <person name="Shatsman S."/>
            <person name="McLeod M.P."/>
            <person name="Smajs D."/>
            <person name="Howell J.K."/>
            <person name="Pal S."/>
            <person name="Amin A."/>
            <person name="Vashisth P."/>
            <person name="McNeill T.Z."/>
            <person name="Xiang Q."/>
            <person name="Sodergren E."/>
            <person name="Baca E."/>
            <person name="Weinstock G.M."/>
            <person name="Norris S.J."/>
            <person name="Fraser C.M."/>
            <person name="Paulsen I.T."/>
        </authorList>
    </citation>
    <scope>NUCLEOTIDE SEQUENCE [LARGE SCALE GENOMIC DNA]</scope>
    <source>
        <strain evidence="2">ATCC 35405 / DSM 14222 / CIP 103919 / JCM 8153 / KCTC 15104</strain>
    </source>
</reference>
<evidence type="ECO:0000313" key="1">
    <source>
        <dbReference type="EMBL" id="AAS11485.1"/>
    </source>
</evidence>
<gene>
    <name evidence="1" type="ordered locus">TDE_0995</name>
</gene>
<organism evidence="1 2">
    <name type="scientific">Treponema denticola (strain ATCC 35405 / DSM 14222 / CIP 103919 / JCM 8153 / KCTC 15104)</name>
    <dbReference type="NCBI Taxonomy" id="243275"/>
    <lineage>
        <taxon>Bacteria</taxon>
        <taxon>Pseudomonadati</taxon>
        <taxon>Spirochaetota</taxon>
        <taxon>Spirochaetia</taxon>
        <taxon>Spirochaetales</taxon>
        <taxon>Treponemataceae</taxon>
        <taxon>Treponema</taxon>
    </lineage>
</organism>
<proteinExistence type="predicted"/>
<name>Q73P05_TREDE</name>
<dbReference type="KEGG" id="tde:TDE_0995"/>
<dbReference type="EMBL" id="AE017226">
    <property type="protein sequence ID" value="AAS11485.1"/>
    <property type="molecule type" value="Genomic_DNA"/>
</dbReference>
<dbReference type="PaxDb" id="243275-TDE_0995"/>